<gene>
    <name evidence="1" type="ORF">D5086_026371</name>
</gene>
<evidence type="ECO:0000313" key="1">
    <source>
        <dbReference type="EMBL" id="KAL3572467.1"/>
    </source>
</evidence>
<comment type="caution">
    <text evidence="1">The sequence shown here is derived from an EMBL/GenBank/DDBJ whole genome shotgun (WGS) entry which is preliminary data.</text>
</comment>
<protein>
    <submittedName>
        <fullName evidence="1">Uncharacterized protein</fullName>
    </submittedName>
</protein>
<name>A0ACC4B3B1_POPAL</name>
<dbReference type="Proteomes" id="UP000309997">
    <property type="component" value="Unassembled WGS sequence"/>
</dbReference>
<sequence length="116" mass="12979">MEGKKKGREEEGHESCVAGGQRQRSPGHVTLAYWQWKQDVNPKANSSSLHNGKCQTNAYDYRGVGILGSWVWCHRPHASPCKFNTVDPVVRGSGRWAAWTCPSYFGVGYHVLLDAF</sequence>
<proteinExistence type="predicted"/>
<keyword evidence="2" id="KW-1185">Reference proteome</keyword>
<reference evidence="1 2" key="1">
    <citation type="journal article" date="2024" name="Plant Biotechnol. J.">
        <title>Genome and CRISPR/Cas9 system of a widespread forest tree (Populus alba) in the world.</title>
        <authorList>
            <person name="Liu Y.J."/>
            <person name="Jiang P.F."/>
            <person name="Han X.M."/>
            <person name="Li X.Y."/>
            <person name="Wang H.M."/>
            <person name="Wang Y.J."/>
            <person name="Wang X.X."/>
            <person name="Zeng Q.Y."/>
        </authorList>
    </citation>
    <scope>NUCLEOTIDE SEQUENCE [LARGE SCALE GENOMIC DNA]</scope>
    <source>
        <strain evidence="2">cv. PAL-ZL1</strain>
    </source>
</reference>
<dbReference type="EMBL" id="RCHU02000014">
    <property type="protein sequence ID" value="KAL3572467.1"/>
    <property type="molecule type" value="Genomic_DNA"/>
</dbReference>
<evidence type="ECO:0000313" key="2">
    <source>
        <dbReference type="Proteomes" id="UP000309997"/>
    </source>
</evidence>
<organism evidence="1 2">
    <name type="scientific">Populus alba</name>
    <name type="common">White poplar</name>
    <dbReference type="NCBI Taxonomy" id="43335"/>
    <lineage>
        <taxon>Eukaryota</taxon>
        <taxon>Viridiplantae</taxon>
        <taxon>Streptophyta</taxon>
        <taxon>Embryophyta</taxon>
        <taxon>Tracheophyta</taxon>
        <taxon>Spermatophyta</taxon>
        <taxon>Magnoliopsida</taxon>
        <taxon>eudicotyledons</taxon>
        <taxon>Gunneridae</taxon>
        <taxon>Pentapetalae</taxon>
        <taxon>rosids</taxon>
        <taxon>fabids</taxon>
        <taxon>Malpighiales</taxon>
        <taxon>Salicaceae</taxon>
        <taxon>Saliceae</taxon>
        <taxon>Populus</taxon>
    </lineage>
</organism>
<accession>A0ACC4B3B1</accession>